<reference evidence="11 12" key="1">
    <citation type="submission" date="2018-07" db="EMBL/GenBank/DDBJ databases">
        <title>Parabacteroides acidifaciens nov. sp., isolated from human feces.</title>
        <authorList>
            <person name="Wang Y.J."/>
        </authorList>
    </citation>
    <scope>NUCLEOTIDE SEQUENCE [LARGE SCALE GENOMIC DNA]</scope>
    <source>
        <strain evidence="11 12">426-9</strain>
    </source>
</reference>
<dbReference type="Gene3D" id="1.25.40.10">
    <property type="entry name" value="Tetratricopeptide repeat domain"/>
    <property type="match status" value="2"/>
</dbReference>
<dbReference type="Gene3D" id="1.10.287.130">
    <property type="match status" value="1"/>
</dbReference>
<protein>
    <recommendedName>
        <fullName evidence="2">histidine kinase</fullName>
        <ecNumber evidence="2">2.7.13.3</ecNumber>
    </recommendedName>
</protein>
<evidence type="ECO:0000313" key="10">
    <source>
        <dbReference type="EMBL" id="MBC8602976.1"/>
    </source>
</evidence>
<keyword evidence="5 11" id="KW-0418">Kinase</keyword>
<evidence type="ECO:0000256" key="4">
    <source>
        <dbReference type="ARBA" id="ARBA00022679"/>
    </source>
</evidence>
<dbReference type="PROSITE" id="PS50109">
    <property type="entry name" value="HIS_KIN"/>
    <property type="match status" value="1"/>
</dbReference>
<name>A0A3D8HBG3_9BACT</name>
<evidence type="ECO:0000256" key="3">
    <source>
        <dbReference type="ARBA" id="ARBA00022553"/>
    </source>
</evidence>
<dbReference type="SUPFAM" id="SSF55874">
    <property type="entry name" value="ATPase domain of HSP90 chaperone/DNA topoisomerase II/histidine kinase"/>
    <property type="match status" value="1"/>
</dbReference>
<dbReference type="SMART" id="SM00387">
    <property type="entry name" value="HATPase_c"/>
    <property type="match status" value="1"/>
</dbReference>
<feature type="signal peptide" evidence="8">
    <location>
        <begin position="1"/>
        <end position="20"/>
    </location>
</feature>
<dbReference type="SUPFAM" id="SSF48452">
    <property type="entry name" value="TPR-like"/>
    <property type="match status" value="1"/>
</dbReference>
<evidence type="ECO:0000313" key="12">
    <source>
        <dbReference type="Proteomes" id="UP000256321"/>
    </source>
</evidence>
<dbReference type="Gene3D" id="3.30.565.10">
    <property type="entry name" value="Histidine kinase-like ATPase, C-terminal domain"/>
    <property type="match status" value="1"/>
</dbReference>
<accession>A0A3D8HBG3</accession>
<organism evidence="11 12">
    <name type="scientific">Parabacteroides acidifaciens</name>
    <dbReference type="NCBI Taxonomy" id="2290935"/>
    <lineage>
        <taxon>Bacteria</taxon>
        <taxon>Pseudomonadati</taxon>
        <taxon>Bacteroidota</taxon>
        <taxon>Bacteroidia</taxon>
        <taxon>Bacteroidales</taxon>
        <taxon>Tannerellaceae</taxon>
        <taxon>Parabacteroides</taxon>
    </lineage>
</organism>
<dbReference type="CDD" id="cd00082">
    <property type="entry name" value="HisKA"/>
    <property type="match status" value="1"/>
</dbReference>
<keyword evidence="3" id="KW-0597">Phosphoprotein</keyword>
<evidence type="ECO:0000256" key="6">
    <source>
        <dbReference type="ARBA" id="ARBA00023012"/>
    </source>
</evidence>
<evidence type="ECO:0000259" key="9">
    <source>
        <dbReference type="PROSITE" id="PS50109"/>
    </source>
</evidence>
<dbReference type="EMBL" id="JACRTI010000042">
    <property type="protein sequence ID" value="MBC8602976.1"/>
    <property type="molecule type" value="Genomic_DNA"/>
</dbReference>
<keyword evidence="4" id="KW-0808">Transferase</keyword>
<dbReference type="PANTHER" id="PTHR43711:SF26">
    <property type="entry name" value="SENSOR HISTIDINE KINASE RCSC"/>
    <property type="match status" value="1"/>
</dbReference>
<dbReference type="InterPro" id="IPR050736">
    <property type="entry name" value="Sensor_HK_Regulatory"/>
</dbReference>
<dbReference type="SUPFAM" id="SSF47384">
    <property type="entry name" value="Homodimeric domain of signal transducing histidine kinase"/>
    <property type="match status" value="1"/>
</dbReference>
<dbReference type="Pfam" id="PF00512">
    <property type="entry name" value="HisKA"/>
    <property type="match status" value="1"/>
</dbReference>
<keyword evidence="13" id="KW-1185">Reference proteome</keyword>
<reference evidence="10 13" key="2">
    <citation type="submission" date="2020-08" db="EMBL/GenBank/DDBJ databases">
        <title>Genome public.</title>
        <authorList>
            <person name="Liu C."/>
            <person name="Sun Q."/>
        </authorList>
    </citation>
    <scope>NUCLEOTIDE SEQUENCE [LARGE SCALE GENOMIC DNA]</scope>
    <source>
        <strain evidence="10 13">426_9</strain>
    </source>
</reference>
<evidence type="ECO:0000313" key="11">
    <source>
        <dbReference type="EMBL" id="RDU48304.1"/>
    </source>
</evidence>
<dbReference type="GO" id="GO:0000155">
    <property type="term" value="F:phosphorelay sensor kinase activity"/>
    <property type="evidence" value="ECO:0007669"/>
    <property type="project" value="InterPro"/>
</dbReference>
<dbReference type="InterPro" id="IPR003661">
    <property type="entry name" value="HisK_dim/P_dom"/>
</dbReference>
<keyword evidence="6" id="KW-0902">Two-component regulatory system</keyword>
<evidence type="ECO:0000256" key="5">
    <source>
        <dbReference type="ARBA" id="ARBA00022777"/>
    </source>
</evidence>
<dbReference type="InterPro" id="IPR036890">
    <property type="entry name" value="HATPase_C_sf"/>
</dbReference>
<dbReference type="Pfam" id="PF02518">
    <property type="entry name" value="HATPase_c"/>
    <property type="match status" value="1"/>
</dbReference>
<comment type="catalytic activity">
    <reaction evidence="1">
        <text>ATP + protein L-histidine = ADP + protein N-phospho-L-histidine.</text>
        <dbReference type="EC" id="2.7.13.3"/>
    </reaction>
</comment>
<evidence type="ECO:0000256" key="8">
    <source>
        <dbReference type="SAM" id="SignalP"/>
    </source>
</evidence>
<dbReference type="AlphaFoldDB" id="A0A3D8HBG3"/>
<keyword evidence="7" id="KW-1133">Transmembrane helix</keyword>
<dbReference type="EMBL" id="QREV01000042">
    <property type="protein sequence ID" value="RDU48304.1"/>
    <property type="molecule type" value="Genomic_DNA"/>
</dbReference>
<sequence length="678" mass="77782">MKTNITIILFLCCYCQMLLANENFLKQRQDSLCAALGKTTNPKNRIELLKKLHEIKLDTPASLKWIQEARTEARKINLQEEEDWTIRALTIYYYNAGKLDSVIHYAAQADSLAKEMGTRTKYYYETQAVLCQNLLWAGQQEKASDIAIRQFKQAKKDNNTGGIISLSETLGLINQQVGQDSIAVTYMTEGLELLAGISGKYGRAIQILNSIIESELRLQRFEDSRKHIKLLQEYLIKRKESTASFSYGCYYLLSEAYYINLNVQLKNAAEAHKHYLLAQPYEKDIDDDFVKHFYEYSLAAYYKLTGQFAQALDMIDRVLDIKVTPEAMKLKAEILFDKGDTREAAILYRKVLEENESRNVETFIRQISELRAIHDMNQLELEVKELRVKELELEAKQLQLKWTIALATLFFFILILGTVIYSHTNKLKNELQKDKQALLSSEEALRIARDHAEESDRLKSLFLSNMSHEIRTPLNAIVGFAQLLDIETEEGDERKEYTKIIMDNSALLLNLVNDILDISRLESERYRFSFAEENLAECCRGALTSTEHRVKPGVELRFSPESEDFVLNTDKLRLQQVLINLIGNAAKFTTNGFIELAYTIDKAKGLVRFTVTDTGCGIPAEKQDTIFERFEKLNEHVQGTGLGLSICRIIAERFEGEVTLDKKYTDGARFIFTHALTL</sequence>
<dbReference type="Proteomes" id="UP000629596">
    <property type="component" value="Unassembled WGS sequence"/>
</dbReference>
<proteinExistence type="predicted"/>
<keyword evidence="7" id="KW-0472">Membrane</keyword>
<feature type="domain" description="Histidine kinase" evidence="9">
    <location>
        <begin position="465"/>
        <end position="678"/>
    </location>
</feature>
<gene>
    <name evidence="11" type="ORF">DWU89_15145</name>
    <name evidence="10" type="ORF">H8784_14770</name>
</gene>
<dbReference type="PANTHER" id="PTHR43711">
    <property type="entry name" value="TWO-COMPONENT HISTIDINE KINASE"/>
    <property type="match status" value="1"/>
</dbReference>
<keyword evidence="8" id="KW-0732">Signal</keyword>
<dbReference type="EC" id="2.7.13.3" evidence="2"/>
<dbReference type="InterPro" id="IPR011990">
    <property type="entry name" value="TPR-like_helical_dom_sf"/>
</dbReference>
<dbReference type="PRINTS" id="PR00344">
    <property type="entry name" value="BCTRLSENSOR"/>
</dbReference>
<evidence type="ECO:0000313" key="13">
    <source>
        <dbReference type="Proteomes" id="UP000629596"/>
    </source>
</evidence>
<dbReference type="SMART" id="SM00388">
    <property type="entry name" value="HisKA"/>
    <property type="match status" value="1"/>
</dbReference>
<dbReference type="RefSeq" id="WP_115500468.1">
    <property type="nucleotide sequence ID" value="NZ_JACRTI010000042.1"/>
</dbReference>
<dbReference type="InterPro" id="IPR036097">
    <property type="entry name" value="HisK_dim/P_sf"/>
</dbReference>
<feature type="chain" id="PRO_5017574102" description="histidine kinase" evidence="8">
    <location>
        <begin position="21"/>
        <end position="678"/>
    </location>
</feature>
<evidence type="ECO:0000256" key="1">
    <source>
        <dbReference type="ARBA" id="ARBA00000085"/>
    </source>
</evidence>
<dbReference type="Proteomes" id="UP000256321">
    <property type="component" value="Unassembled WGS sequence"/>
</dbReference>
<evidence type="ECO:0000256" key="2">
    <source>
        <dbReference type="ARBA" id="ARBA00012438"/>
    </source>
</evidence>
<dbReference type="InterPro" id="IPR005467">
    <property type="entry name" value="His_kinase_dom"/>
</dbReference>
<dbReference type="InterPro" id="IPR004358">
    <property type="entry name" value="Sig_transdc_His_kin-like_C"/>
</dbReference>
<feature type="transmembrane region" description="Helical" evidence="7">
    <location>
        <begin position="402"/>
        <end position="421"/>
    </location>
</feature>
<evidence type="ECO:0000256" key="7">
    <source>
        <dbReference type="SAM" id="Phobius"/>
    </source>
</evidence>
<keyword evidence="7" id="KW-0812">Transmembrane</keyword>
<dbReference type="InterPro" id="IPR003594">
    <property type="entry name" value="HATPase_dom"/>
</dbReference>
<comment type="caution">
    <text evidence="11">The sequence shown here is derived from an EMBL/GenBank/DDBJ whole genome shotgun (WGS) entry which is preliminary data.</text>
</comment>